<evidence type="ECO:0008006" key="3">
    <source>
        <dbReference type="Google" id="ProtNLM"/>
    </source>
</evidence>
<evidence type="ECO:0000313" key="2">
    <source>
        <dbReference type="Proteomes" id="UP001230933"/>
    </source>
</evidence>
<dbReference type="Proteomes" id="UP001230933">
    <property type="component" value="Chromosome"/>
</dbReference>
<dbReference type="AlphaFoldDB" id="A0AAX3ZXI5"/>
<dbReference type="SUPFAM" id="SSF56112">
    <property type="entry name" value="Protein kinase-like (PK-like)"/>
    <property type="match status" value="1"/>
</dbReference>
<proteinExistence type="predicted"/>
<dbReference type="RefSeq" id="WP_308370880.1">
    <property type="nucleotide sequence ID" value="NZ_CP124545.1"/>
</dbReference>
<protein>
    <recommendedName>
        <fullName evidence="3">Protein kinase domain-containing protein</fullName>
    </recommendedName>
</protein>
<dbReference type="InterPro" id="IPR011009">
    <property type="entry name" value="Kinase-like_dom_sf"/>
</dbReference>
<evidence type="ECO:0000313" key="1">
    <source>
        <dbReference type="EMBL" id="WMN01782.1"/>
    </source>
</evidence>
<dbReference type="Gene3D" id="1.10.510.10">
    <property type="entry name" value="Transferase(Phosphotransferase) domain 1"/>
    <property type="match status" value="1"/>
</dbReference>
<gene>
    <name evidence="1" type="ORF">QIE55_31280</name>
</gene>
<accession>A0AAX3ZXI5</accession>
<dbReference type="EMBL" id="CP124545">
    <property type="protein sequence ID" value="WMN01782.1"/>
    <property type="molecule type" value="Genomic_DNA"/>
</dbReference>
<name>A0AAX3ZXI5_RHOER</name>
<reference evidence="1" key="1">
    <citation type="submission" date="2023-08" db="EMBL/GenBank/DDBJ databases">
        <title>Isolation and Characterization of Rhodococcus erythropolis MGMM8.</title>
        <authorList>
            <person name="Diabankana R.G.C."/>
            <person name="Afordoanyi D.M."/>
            <person name="Validov S.Z."/>
        </authorList>
    </citation>
    <scope>NUCLEOTIDE SEQUENCE</scope>
    <source>
        <strain evidence="1">MGMM8</strain>
    </source>
</reference>
<organism evidence="1 2">
    <name type="scientific">Rhodococcus erythropolis</name>
    <name type="common">Arthrobacter picolinophilus</name>
    <dbReference type="NCBI Taxonomy" id="1833"/>
    <lineage>
        <taxon>Bacteria</taxon>
        <taxon>Bacillati</taxon>
        <taxon>Actinomycetota</taxon>
        <taxon>Actinomycetes</taxon>
        <taxon>Mycobacteriales</taxon>
        <taxon>Nocardiaceae</taxon>
        <taxon>Rhodococcus</taxon>
        <taxon>Rhodococcus erythropolis group</taxon>
    </lineage>
</organism>
<sequence length="510" mass="56370">MKVDIAELSVLRSFVAPDGNPSSEVKAPKGVGRGFRCLFREFDNAHGGAVANVQSLIDFRQKLPQAERATLDALFLWPLALVESEGHSVGYLTAVVKPRFEERVRTPHSGEVTVPRTLDWLNNPDHARAVGASVVVESHDIILRVAYCAQIARAIHFVHSRGVVFGDIGPLQVVTSDSPIDVMLVGTEFMRVGGFSGEQQRVHSVGMCPTECARGQTVHDVGTDRFKLAALFRRILGEAEESPAPLFSLGARIDNEGIGMFDRGLGTDPHARPSAFEWYSYLYSQTVSHSAPPVIEMFEVLPEHGLRYQSIEVTWRVRGHRRLSLESPWGEVHALGIGASRHRLTLKQSGQFRLVASNGHGTTERSTDIVYAFDPPAVRFVEVPELGDIATAMTGLDSTFLAEQVVQGPEFNWLDGNFGAVALPELPRLPELPQFDSVEVPLRQIDWEGLTSVVDHAMRTAEKEARYGNAGLLLLRRRAGVFFSRARSLVATVATAHLRVRTRRRSSRRH</sequence>